<evidence type="ECO:0000256" key="3">
    <source>
        <dbReference type="ARBA" id="ARBA00022695"/>
    </source>
</evidence>
<evidence type="ECO:0000313" key="11">
    <source>
        <dbReference type="EMBL" id="QOD00987.1"/>
    </source>
</evidence>
<dbReference type="GO" id="GO:0003964">
    <property type="term" value="F:RNA-directed DNA polymerase activity"/>
    <property type="evidence" value="ECO:0007669"/>
    <property type="project" value="UniProtKB-KW"/>
</dbReference>
<keyword evidence="5" id="KW-0460">Magnesium</keyword>
<evidence type="ECO:0000256" key="9">
    <source>
        <dbReference type="ARBA" id="ARBA00048173"/>
    </source>
</evidence>
<dbReference type="CDD" id="cd03487">
    <property type="entry name" value="RT_Bac_retron_II"/>
    <property type="match status" value="1"/>
</dbReference>
<gene>
    <name evidence="11" type="ORF">ID616_14995</name>
</gene>
<keyword evidence="3" id="KW-0548">Nucleotidyltransferase</keyword>
<dbReference type="Pfam" id="PF00078">
    <property type="entry name" value="RVT_1"/>
    <property type="match status" value="1"/>
</dbReference>
<dbReference type="GO" id="GO:0051607">
    <property type="term" value="P:defense response to virus"/>
    <property type="evidence" value="ECO:0007669"/>
    <property type="project" value="UniProtKB-KW"/>
</dbReference>
<proteinExistence type="inferred from homology"/>
<dbReference type="InterPro" id="IPR043128">
    <property type="entry name" value="Rev_trsase/Diguanyl_cyclase"/>
</dbReference>
<organism evidence="11 12">
    <name type="scientific">Pseudomonas putida</name>
    <name type="common">Arthrobacter siderocapsulatus</name>
    <dbReference type="NCBI Taxonomy" id="303"/>
    <lineage>
        <taxon>Bacteria</taxon>
        <taxon>Pseudomonadati</taxon>
        <taxon>Pseudomonadota</taxon>
        <taxon>Gammaproteobacteria</taxon>
        <taxon>Pseudomonadales</taxon>
        <taxon>Pseudomonadaceae</taxon>
        <taxon>Pseudomonas</taxon>
    </lineage>
</organism>
<dbReference type="PANTHER" id="PTHR34047:SF7">
    <property type="entry name" value="RNA-DIRECTED DNA POLYMERASE"/>
    <property type="match status" value="1"/>
</dbReference>
<evidence type="ECO:0000256" key="1">
    <source>
        <dbReference type="ARBA" id="ARBA00012493"/>
    </source>
</evidence>
<evidence type="ECO:0000256" key="5">
    <source>
        <dbReference type="ARBA" id="ARBA00022842"/>
    </source>
</evidence>
<evidence type="ECO:0000256" key="7">
    <source>
        <dbReference type="ARBA" id="ARBA00023118"/>
    </source>
</evidence>
<dbReference type="PROSITE" id="PS50878">
    <property type="entry name" value="RT_POL"/>
    <property type="match status" value="1"/>
</dbReference>
<evidence type="ECO:0000256" key="2">
    <source>
        <dbReference type="ARBA" id="ARBA00022679"/>
    </source>
</evidence>
<dbReference type="AlphaFoldDB" id="A0ABD7BL96"/>
<dbReference type="SUPFAM" id="SSF56672">
    <property type="entry name" value="DNA/RNA polymerases"/>
    <property type="match status" value="1"/>
</dbReference>
<sequence>MKKNVVSFGANRFRYICAPHPSLLKMQRWIHKNILMHVHSHPASYAYKEKTSPRDAAAMHAGCKWMIKLDATNFFESILEPDVYRVFREMGYQALVAFELARICTRVRPSGNPVKTDRFKDGMGNLPYKNVAIGHLPQGAATSPLLSNLVARTLDHSLAEFANSKDLAYTRYADDLTFSSFGTFNRDGAENIVREIYEIMRAHGLWPNKSKTKIIPPGARKVVLGLLVDGHVPKLSKEFKAEVRTHIHFMLRPDVGVSNHRKARKFDNSWGLKNFIFGKLAYAQAIEPIWTSRMRDLFMKIDWDS</sequence>
<dbReference type="Gene3D" id="3.30.70.270">
    <property type="match status" value="1"/>
</dbReference>
<keyword evidence="4" id="KW-0479">Metal-binding</keyword>
<dbReference type="InterPro" id="IPR043502">
    <property type="entry name" value="DNA/RNA_pol_sf"/>
</dbReference>
<dbReference type="InterPro" id="IPR000123">
    <property type="entry name" value="Reverse_transcriptase_msDNA"/>
</dbReference>
<comment type="catalytic activity">
    <reaction evidence="9">
        <text>DNA(n) + a 2'-deoxyribonucleoside 5'-triphosphate = DNA(n+1) + diphosphate</text>
        <dbReference type="Rhea" id="RHEA:22508"/>
        <dbReference type="Rhea" id="RHEA-COMP:17339"/>
        <dbReference type="Rhea" id="RHEA-COMP:17340"/>
        <dbReference type="ChEBI" id="CHEBI:33019"/>
        <dbReference type="ChEBI" id="CHEBI:61560"/>
        <dbReference type="ChEBI" id="CHEBI:173112"/>
        <dbReference type="EC" id="2.7.7.49"/>
    </reaction>
</comment>
<protein>
    <recommendedName>
        <fullName evidence="1">RNA-directed DNA polymerase</fullName>
        <ecNumber evidence="1">2.7.7.49</ecNumber>
    </recommendedName>
</protein>
<name>A0ABD7BL96_PSEPU</name>
<keyword evidence="7" id="KW-0051">Antiviral defense</keyword>
<dbReference type="InterPro" id="IPR051083">
    <property type="entry name" value="GrpII_Intron_Splice-Mob/Def"/>
</dbReference>
<dbReference type="EC" id="2.7.7.49" evidence="1"/>
<dbReference type="PANTHER" id="PTHR34047">
    <property type="entry name" value="NUCLEAR INTRON MATURASE 1, MITOCHONDRIAL-RELATED"/>
    <property type="match status" value="1"/>
</dbReference>
<feature type="domain" description="Reverse transcriptase" evidence="10">
    <location>
        <begin position="1"/>
        <end position="228"/>
    </location>
</feature>
<dbReference type="PRINTS" id="PR00866">
    <property type="entry name" value="RNADNAPOLMS"/>
</dbReference>
<evidence type="ECO:0000259" key="10">
    <source>
        <dbReference type="PROSITE" id="PS50878"/>
    </source>
</evidence>
<accession>A0ABD7BL96</accession>
<evidence type="ECO:0000313" key="12">
    <source>
        <dbReference type="Proteomes" id="UP000516786"/>
    </source>
</evidence>
<dbReference type="InterPro" id="IPR000477">
    <property type="entry name" value="RT_dom"/>
</dbReference>
<evidence type="ECO:0000256" key="6">
    <source>
        <dbReference type="ARBA" id="ARBA00022918"/>
    </source>
</evidence>
<dbReference type="GO" id="GO:0046872">
    <property type="term" value="F:metal ion binding"/>
    <property type="evidence" value="ECO:0007669"/>
    <property type="project" value="UniProtKB-KW"/>
</dbReference>
<keyword evidence="6 11" id="KW-0695">RNA-directed DNA polymerase</keyword>
<dbReference type="Proteomes" id="UP000516786">
    <property type="component" value="Chromosome"/>
</dbReference>
<keyword evidence="2" id="KW-0808">Transferase</keyword>
<comment type="similarity">
    <text evidence="8">Belongs to the bacterial reverse transcriptase family.</text>
</comment>
<reference evidence="11 12" key="1">
    <citation type="submission" date="2020-09" db="EMBL/GenBank/DDBJ databases">
        <title>Co-existence of a novel multidrug-resistance efflux pump with carbapenem resistance gene blaVIM-2 in one megaplasmid in Pseudomonas putida.</title>
        <authorList>
            <person name="Peng K."/>
            <person name="Li R."/>
        </authorList>
    </citation>
    <scope>NUCLEOTIDE SEQUENCE [LARGE SCALE GENOMIC DNA]</scope>
    <source>
        <strain evidence="11 12">ZXPA-20</strain>
    </source>
</reference>
<evidence type="ECO:0000256" key="8">
    <source>
        <dbReference type="ARBA" id="ARBA00034120"/>
    </source>
</evidence>
<evidence type="ECO:0000256" key="4">
    <source>
        <dbReference type="ARBA" id="ARBA00022723"/>
    </source>
</evidence>
<dbReference type="EMBL" id="CP061723">
    <property type="protein sequence ID" value="QOD00987.1"/>
    <property type="molecule type" value="Genomic_DNA"/>
</dbReference>